<gene>
    <name evidence="1" type="ORF">IC620_09490</name>
</gene>
<dbReference type="InterPro" id="IPR056958">
    <property type="entry name" value="Phage_tail_tube_init_put"/>
</dbReference>
<keyword evidence="2" id="KW-1185">Reference proteome</keyword>
<dbReference type="Proteomes" id="UP000661691">
    <property type="component" value="Unassembled WGS sequence"/>
</dbReference>
<name>A0A926RXJ8_9BACL</name>
<sequence>MPQLDGKNRLKRMEFVYQGRSYPFFVNPEEYTQDEPSRSTVMQTKGGAWVDDFGAGLPLISIRGNTGFQKGEGEKRFKALRQMIRDYYAKGGELTFHNWTDDESWVVHTEPQGFRLLRNKANPLLFVYDIRLICLRKATHPQAVASTGGSSALPQVPRAIRALQPFLQKQLHLEETKLPPLPLVNQIRKLVTVTGGKMHHTPTAEAVGVVGLAYRPQLSQVAQRKLTQLQAKPDVAYTSLQAGTLPAQLLELERRKVRPQLVNGVRMVLLEALALWQSSSAGEKITASELEVLIENTHWLAEEVKAIDFVMTANLRRLGRLFQSYASVLRQGVNT</sequence>
<dbReference type="AlphaFoldDB" id="A0A926RXJ8"/>
<comment type="caution">
    <text evidence="1">The sequence shown here is derived from an EMBL/GenBank/DDBJ whole genome shotgun (WGS) entry which is preliminary data.</text>
</comment>
<evidence type="ECO:0000313" key="1">
    <source>
        <dbReference type="EMBL" id="MBD1372586.1"/>
    </source>
</evidence>
<reference evidence="1" key="1">
    <citation type="submission" date="2020-09" db="EMBL/GenBank/DDBJ databases">
        <title>A novel bacterium of genus Hazenella, isolated from South China Sea.</title>
        <authorList>
            <person name="Huang H."/>
            <person name="Mo K."/>
            <person name="Hu Y."/>
        </authorList>
    </citation>
    <scope>NUCLEOTIDE SEQUENCE</scope>
    <source>
        <strain evidence="1">IB182357</strain>
    </source>
</reference>
<protein>
    <submittedName>
        <fullName evidence="1">Uncharacterized protein</fullName>
    </submittedName>
</protein>
<proteinExistence type="predicted"/>
<dbReference type="EMBL" id="JACXAH010000011">
    <property type="protein sequence ID" value="MBD1372586.1"/>
    <property type="molecule type" value="Genomic_DNA"/>
</dbReference>
<accession>A0A926RXJ8</accession>
<evidence type="ECO:0000313" key="2">
    <source>
        <dbReference type="Proteomes" id="UP000661691"/>
    </source>
</evidence>
<dbReference type="Pfam" id="PF23980">
    <property type="entry name" value="Phage_tail_tube_init"/>
    <property type="match status" value="1"/>
</dbReference>
<dbReference type="RefSeq" id="WP_191142030.1">
    <property type="nucleotide sequence ID" value="NZ_JACXAH010000011.1"/>
</dbReference>
<organism evidence="1 2">
    <name type="scientific">Polycladospora coralii</name>
    <dbReference type="NCBI Taxonomy" id="2771432"/>
    <lineage>
        <taxon>Bacteria</taxon>
        <taxon>Bacillati</taxon>
        <taxon>Bacillota</taxon>
        <taxon>Bacilli</taxon>
        <taxon>Bacillales</taxon>
        <taxon>Thermoactinomycetaceae</taxon>
        <taxon>Polycladospora</taxon>
    </lineage>
</organism>